<accession>A0A2T2P430</accession>
<dbReference type="InterPro" id="IPR001087">
    <property type="entry name" value="GDSL"/>
</dbReference>
<evidence type="ECO:0008006" key="6">
    <source>
        <dbReference type="Google" id="ProtNLM"/>
    </source>
</evidence>
<dbReference type="STRING" id="1448308.A0A2T2P430"/>
<dbReference type="InterPro" id="IPR036514">
    <property type="entry name" value="SGNH_hydro_sf"/>
</dbReference>
<dbReference type="Proteomes" id="UP000240883">
    <property type="component" value="Unassembled WGS sequence"/>
</dbReference>
<evidence type="ECO:0000313" key="5">
    <source>
        <dbReference type="Proteomes" id="UP000240883"/>
    </source>
</evidence>
<feature type="chain" id="PRO_5015653099" description="Carbohydrate esterase family 16 protein" evidence="3">
    <location>
        <begin position="21"/>
        <end position="389"/>
    </location>
</feature>
<dbReference type="PANTHER" id="PTHR45648">
    <property type="entry name" value="GDSL LIPASE/ACYLHYDROLASE FAMILY PROTEIN (AFU_ORTHOLOGUE AFUA_4G14700)"/>
    <property type="match status" value="1"/>
</dbReference>
<dbReference type="EMBL" id="KZ678130">
    <property type="protein sequence ID" value="PSN72440.1"/>
    <property type="molecule type" value="Genomic_DNA"/>
</dbReference>
<evidence type="ECO:0000256" key="3">
    <source>
        <dbReference type="SAM" id="SignalP"/>
    </source>
</evidence>
<feature type="compositionally biased region" description="Low complexity" evidence="2">
    <location>
        <begin position="347"/>
        <end position="363"/>
    </location>
</feature>
<sequence length="389" mass="42748">MPNLHTYALLAAAIIPPICAQNSRNWPGWDRIQTIFSFGDSYTDTGFEINGTQPNPSNPFGNPDFPGKTFSNGRNWIDFLAYSYNDSYVSVYNLAKGGASVDSFGGPNPFRPFDQQVEDFFLPNYSQNDTSNATWSSNDTLFTAFFGINDVNASYKLGKSNMTALHQTIFATYTQLVETLYQAGAKNFVFMNVPAINRSPAIVVQAGDAEALAEANRVAVEDFNTRLSDMVQSFVEKHEDVAVFTLDNNKLYNQVLDDPASRPETEVYTNTTGVCYAYAYGSRDFNEDNFNKTCGAPQKAYFWLDSLHPTPPIHDAMAADVAGMLRDNRFVSVASSNSTDSTLQPNSTTPADPSSSSDTSDASSSFMSTTNPLWNIVCLGAFLLAFDLL</sequence>
<keyword evidence="1" id="KW-0378">Hydrolase</keyword>
<dbReference type="InterPro" id="IPR051058">
    <property type="entry name" value="GDSL_Est/Lipase"/>
</dbReference>
<feature type="compositionally biased region" description="Polar residues" evidence="2">
    <location>
        <begin position="336"/>
        <end position="346"/>
    </location>
</feature>
<dbReference type="OrthoDB" id="1600564at2759"/>
<dbReference type="PANTHER" id="PTHR45648:SF22">
    <property type="entry name" value="GDSL LIPASE_ACYLHYDROLASE FAMILY PROTEIN (AFU_ORTHOLOGUE AFUA_4G14700)"/>
    <property type="match status" value="1"/>
</dbReference>
<gene>
    <name evidence="4" type="ORF">BS50DRAFT_252242</name>
</gene>
<name>A0A2T2P430_CORCC</name>
<feature type="signal peptide" evidence="3">
    <location>
        <begin position="1"/>
        <end position="20"/>
    </location>
</feature>
<evidence type="ECO:0000313" key="4">
    <source>
        <dbReference type="EMBL" id="PSN72440.1"/>
    </source>
</evidence>
<dbReference type="Gene3D" id="3.40.50.1110">
    <property type="entry name" value="SGNH hydrolase"/>
    <property type="match status" value="1"/>
</dbReference>
<dbReference type="SUPFAM" id="SSF52266">
    <property type="entry name" value="SGNH hydrolase"/>
    <property type="match status" value="1"/>
</dbReference>
<feature type="region of interest" description="Disordered" evidence="2">
    <location>
        <begin position="336"/>
        <end position="363"/>
    </location>
</feature>
<proteinExistence type="predicted"/>
<keyword evidence="5" id="KW-1185">Reference proteome</keyword>
<keyword evidence="3" id="KW-0732">Signal</keyword>
<dbReference type="AlphaFoldDB" id="A0A2T2P430"/>
<dbReference type="Pfam" id="PF00657">
    <property type="entry name" value="Lipase_GDSL"/>
    <property type="match status" value="1"/>
</dbReference>
<dbReference type="GO" id="GO:0016788">
    <property type="term" value="F:hydrolase activity, acting on ester bonds"/>
    <property type="evidence" value="ECO:0007669"/>
    <property type="project" value="InterPro"/>
</dbReference>
<reference evidence="4 5" key="1">
    <citation type="journal article" date="2018" name="Front. Microbiol.">
        <title>Genome-Wide Analysis of Corynespora cassiicola Leaf Fall Disease Putative Effectors.</title>
        <authorList>
            <person name="Lopez D."/>
            <person name="Ribeiro S."/>
            <person name="Label P."/>
            <person name="Fumanal B."/>
            <person name="Venisse J.S."/>
            <person name="Kohler A."/>
            <person name="de Oliveira R.R."/>
            <person name="Labutti K."/>
            <person name="Lipzen A."/>
            <person name="Lail K."/>
            <person name="Bauer D."/>
            <person name="Ohm R.A."/>
            <person name="Barry K.W."/>
            <person name="Spatafora J."/>
            <person name="Grigoriev I.V."/>
            <person name="Martin F.M."/>
            <person name="Pujade-Renaud V."/>
        </authorList>
    </citation>
    <scope>NUCLEOTIDE SEQUENCE [LARGE SCALE GENOMIC DNA]</scope>
    <source>
        <strain evidence="4 5">Philippines</strain>
    </source>
</reference>
<organism evidence="4 5">
    <name type="scientific">Corynespora cassiicola Philippines</name>
    <dbReference type="NCBI Taxonomy" id="1448308"/>
    <lineage>
        <taxon>Eukaryota</taxon>
        <taxon>Fungi</taxon>
        <taxon>Dikarya</taxon>
        <taxon>Ascomycota</taxon>
        <taxon>Pezizomycotina</taxon>
        <taxon>Dothideomycetes</taxon>
        <taxon>Pleosporomycetidae</taxon>
        <taxon>Pleosporales</taxon>
        <taxon>Corynesporascaceae</taxon>
        <taxon>Corynespora</taxon>
    </lineage>
</organism>
<evidence type="ECO:0000256" key="1">
    <source>
        <dbReference type="ARBA" id="ARBA00022801"/>
    </source>
</evidence>
<evidence type="ECO:0000256" key="2">
    <source>
        <dbReference type="SAM" id="MobiDB-lite"/>
    </source>
</evidence>
<protein>
    <recommendedName>
        <fullName evidence="6">Carbohydrate esterase family 16 protein</fullName>
    </recommendedName>
</protein>
<dbReference type="CDD" id="cd01846">
    <property type="entry name" value="fatty_acyltransferase_like"/>
    <property type="match status" value="1"/>
</dbReference>